<protein>
    <recommendedName>
        <fullName evidence="3">HEAT repeat domain-containing protein</fullName>
    </recommendedName>
</protein>
<accession>A0ABT5F8K1</accession>
<proteinExistence type="predicted"/>
<evidence type="ECO:0008006" key="3">
    <source>
        <dbReference type="Google" id="ProtNLM"/>
    </source>
</evidence>
<name>A0ABT5F8K1_9GAMM</name>
<comment type="caution">
    <text evidence="1">The sequence shown here is derived from an EMBL/GenBank/DDBJ whole genome shotgun (WGS) entry which is preliminary data.</text>
</comment>
<dbReference type="Proteomes" id="UP001528411">
    <property type="component" value="Unassembled WGS sequence"/>
</dbReference>
<sequence>MMMSTQYFINFSNLDQSIGNEQLIATQFDLLKNALINQPNNVDELVDLLSNAEVNSNTFDTILVAIGALPNEDADSALLQIAEQYVITLDDETSRENFLAVLSNTTSLIKPDHMIRSLVEIAMLDQPEIDITLEALNFTEPHQLYESERTEITHKLNQLISNSSEEDAARMLPQLLRFSQKEQRTEIAKQSIMKDQPDSMRNAVLEGIGAGEISASEEMKIVLLGIAKDPNDALSTEAFEILNYAFDLSHQELSSLALNIGQN</sequence>
<evidence type="ECO:0000313" key="2">
    <source>
        <dbReference type="Proteomes" id="UP001528411"/>
    </source>
</evidence>
<dbReference type="EMBL" id="JAQOMS010000002">
    <property type="protein sequence ID" value="MDC2887862.1"/>
    <property type="molecule type" value="Genomic_DNA"/>
</dbReference>
<reference evidence="1 2" key="1">
    <citation type="submission" date="2023-01" db="EMBL/GenBank/DDBJ databases">
        <title>Psychrosphaera sp. nov., isolated from marine algae.</title>
        <authorList>
            <person name="Bayburt H."/>
            <person name="Choi B.J."/>
            <person name="Kim J.M."/>
            <person name="Choi D.G."/>
            <person name="Jeon C.O."/>
        </authorList>
    </citation>
    <scope>NUCLEOTIDE SEQUENCE [LARGE SCALE GENOMIC DNA]</scope>
    <source>
        <strain evidence="1 2">G1-22</strain>
    </source>
</reference>
<evidence type="ECO:0000313" key="1">
    <source>
        <dbReference type="EMBL" id="MDC2887862.1"/>
    </source>
</evidence>
<gene>
    <name evidence="1" type="ORF">PN838_02185</name>
</gene>
<keyword evidence="2" id="KW-1185">Reference proteome</keyword>
<organism evidence="1 2">
    <name type="scientific">Psychrosphaera algicola</name>
    <dbReference type="NCBI Taxonomy" id="3023714"/>
    <lineage>
        <taxon>Bacteria</taxon>
        <taxon>Pseudomonadati</taxon>
        <taxon>Pseudomonadota</taxon>
        <taxon>Gammaproteobacteria</taxon>
        <taxon>Alteromonadales</taxon>
        <taxon>Pseudoalteromonadaceae</taxon>
        <taxon>Psychrosphaera</taxon>
    </lineage>
</organism>
<dbReference type="RefSeq" id="WP_272179637.1">
    <property type="nucleotide sequence ID" value="NZ_JAQOMS010000002.1"/>
</dbReference>